<dbReference type="AlphaFoldDB" id="A0A4Y2K9J6"/>
<reference evidence="1 2" key="1">
    <citation type="journal article" date="2019" name="Sci. Rep.">
        <title>Orb-weaving spider Araneus ventricosus genome elucidates the spidroin gene catalogue.</title>
        <authorList>
            <person name="Kono N."/>
            <person name="Nakamura H."/>
            <person name="Ohtoshi R."/>
            <person name="Moran D.A.P."/>
            <person name="Shinohara A."/>
            <person name="Yoshida Y."/>
            <person name="Fujiwara M."/>
            <person name="Mori M."/>
            <person name="Tomita M."/>
            <person name="Arakawa K."/>
        </authorList>
    </citation>
    <scope>NUCLEOTIDE SEQUENCE [LARGE SCALE GENOMIC DNA]</scope>
</reference>
<feature type="non-terminal residue" evidence="1">
    <location>
        <position position="1"/>
    </location>
</feature>
<proteinExistence type="predicted"/>
<dbReference type="Proteomes" id="UP000499080">
    <property type="component" value="Unassembled WGS sequence"/>
</dbReference>
<protein>
    <submittedName>
        <fullName evidence="1">Uncharacterized protein</fullName>
    </submittedName>
</protein>
<dbReference type="EMBL" id="BGPR01271246">
    <property type="protein sequence ID" value="GBM99001.1"/>
    <property type="molecule type" value="Genomic_DNA"/>
</dbReference>
<accession>A0A4Y2K9J6</accession>
<evidence type="ECO:0000313" key="1">
    <source>
        <dbReference type="EMBL" id="GBM99001.1"/>
    </source>
</evidence>
<name>A0A4Y2K9J6_ARAVE</name>
<evidence type="ECO:0000313" key="2">
    <source>
        <dbReference type="Proteomes" id="UP000499080"/>
    </source>
</evidence>
<comment type="caution">
    <text evidence="1">The sequence shown here is derived from an EMBL/GenBank/DDBJ whole genome shotgun (WGS) entry which is preliminary data.</text>
</comment>
<organism evidence="1 2">
    <name type="scientific">Araneus ventricosus</name>
    <name type="common">Orbweaver spider</name>
    <name type="synonym">Epeira ventricosa</name>
    <dbReference type="NCBI Taxonomy" id="182803"/>
    <lineage>
        <taxon>Eukaryota</taxon>
        <taxon>Metazoa</taxon>
        <taxon>Ecdysozoa</taxon>
        <taxon>Arthropoda</taxon>
        <taxon>Chelicerata</taxon>
        <taxon>Arachnida</taxon>
        <taxon>Araneae</taxon>
        <taxon>Araneomorphae</taxon>
        <taxon>Entelegynae</taxon>
        <taxon>Araneoidea</taxon>
        <taxon>Araneidae</taxon>
        <taxon>Araneus</taxon>
    </lineage>
</organism>
<sequence length="52" mass="6211">FVAAYRVHIQTEELTANLSFEGHRRHHLRYLTITQNYEVHLNIVLEDFSVDN</sequence>
<keyword evidence="2" id="KW-1185">Reference proteome</keyword>
<gene>
    <name evidence="1" type="ORF">AVEN_222602_1</name>
</gene>